<dbReference type="PROSITE" id="PS50023">
    <property type="entry name" value="LIM_DOMAIN_2"/>
    <property type="match status" value="1"/>
</dbReference>
<dbReference type="GO" id="GO:0046872">
    <property type="term" value="F:metal ion binding"/>
    <property type="evidence" value="ECO:0007669"/>
    <property type="project" value="UniProtKB-KW"/>
</dbReference>
<evidence type="ECO:0000259" key="10">
    <source>
        <dbReference type="PROSITE" id="PS50023"/>
    </source>
</evidence>
<proteinExistence type="predicted"/>
<dbReference type="FunFam" id="2.10.110.10:FF:000002">
    <property type="entry name" value="LIM domain and actin-binding 1"/>
    <property type="match status" value="1"/>
</dbReference>
<evidence type="ECO:0000256" key="2">
    <source>
        <dbReference type="ARBA" id="ARBA00011385"/>
    </source>
</evidence>
<feature type="domain" description="LIM zinc-binding" evidence="10">
    <location>
        <begin position="52"/>
        <end position="112"/>
    </location>
</feature>
<dbReference type="Proteomes" id="UP001163823">
    <property type="component" value="Chromosome 10"/>
</dbReference>
<keyword evidence="6" id="KW-0009">Actin-binding</keyword>
<evidence type="ECO:0000256" key="7">
    <source>
        <dbReference type="ARBA" id="ARBA00023212"/>
    </source>
</evidence>
<comment type="caution">
    <text evidence="11">The sequence shown here is derived from an EMBL/GenBank/DDBJ whole genome shotgun (WGS) entry which is preliminary data.</text>
</comment>
<keyword evidence="5 8" id="KW-0440">LIM domain</keyword>
<evidence type="ECO:0000256" key="9">
    <source>
        <dbReference type="SAM" id="MobiDB-lite"/>
    </source>
</evidence>
<reference evidence="11" key="1">
    <citation type="journal article" date="2023" name="Science">
        <title>Elucidation of the pathway for biosynthesis of saponin adjuvants from the soapbark tree.</title>
        <authorList>
            <person name="Reed J."/>
            <person name="Orme A."/>
            <person name="El-Demerdash A."/>
            <person name="Owen C."/>
            <person name="Martin L.B.B."/>
            <person name="Misra R.C."/>
            <person name="Kikuchi S."/>
            <person name="Rejzek M."/>
            <person name="Martin A.C."/>
            <person name="Harkess A."/>
            <person name="Leebens-Mack J."/>
            <person name="Louveau T."/>
            <person name="Stephenson M.J."/>
            <person name="Osbourn A."/>
        </authorList>
    </citation>
    <scope>NUCLEOTIDE SEQUENCE</scope>
    <source>
        <strain evidence="11">S10</strain>
    </source>
</reference>
<comment type="subcellular location">
    <subcellularLocation>
        <location evidence="1">Cytoplasm</location>
        <location evidence="1">Cytoskeleton</location>
    </subcellularLocation>
</comment>
<keyword evidence="7" id="KW-0963">Cytoplasm</keyword>
<comment type="subunit">
    <text evidence="2">Interacts with F-actin.</text>
</comment>
<evidence type="ECO:0000256" key="5">
    <source>
        <dbReference type="ARBA" id="ARBA00023038"/>
    </source>
</evidence>
<dbReference type="GO" id="GO:0051015">
    <property type="term" value="F:actin filament binding"/>
    <property type="evidence" value="ECO:0007669"/>
    <property type="project" value="UniProtKB-ARBA"/>
</dbReference>
<evidence type="ECO:0000256" key="6">
    <source>
        <dbReference type="ARBA" id="ARBA00023203"/>
    </source>
</evidence>
<dbReference type="GO" id="GO:0051017">
    <property type="term" value="P:actin filament bundle assembly"/>
    <property type="evidence" value="ECO:0007669"/>
    <property type="project" value="UniProtKB-ARBA"/>
</dbReference>
<evidence type="ECO:0000256" key="3">
    <source>
        <dbReference type="ARBA" id="ARBA00022723"/>
    </source>
</evidence>
<dbReference type="AlphaFoldDB" id="A0AAD7L6E7"/>
<dbReference type="Gene3D" id="2.10.110.10">
    <property type="entry name" value="Cysteine Rich Protein"/>
    <property type="match status" value="1"/>
</dbReference>
<gene>
    <name evidence="11" type="ORF">O6P43_024205</name>
</gene>
<evidence type="ECO:0000313" key="12">
    <source>
        <dbReference type="Proteomes" id="UP001163823"/>
    </source>
</evidence>
<organism evidence="11 12">
    <name type="scientific">Quillaja saponaria</name>
    <name type="common">Soap bark tree</name>
    <dbReference type="NCBI Taxonomy" id="32244"/>
    <lineage>
        <taxon>Eukaryota</taxon>
        <taxon>Viridiplantae</taxon>
        <taxon>Streptophyta</taxon>
        <taxon>Embryophyta</taxon>
        <taxon>Tracheophyta</taxon>
        <taxon>Spermatophyta</taxon>
        <taxon>Magnoliopsida</taxon>
        <taxon>eudicotyledons</taxon>
        <taxon>Gunneridae</taxon>
        <taxon>Pentapetalae</taxon>
        <taxon>rosids</taxon>
        <taxon>fabids</taxon>
        <taxon>Fabales</taxon>
        <taxon>Quillajaceae</taxon>
        <taxon>Quillaja</taxon>
    </lineage>
</organism>
<protein>
    <submittedName>
        <fullName evidence="11">LIM domain-containing protein</fullName>
    </submittedName>
</protein>
<feature type="region of interest" description="Disordered" evidence="9">
    <location>
        <begin position="130"/>
        <end position="150"/>
    </location>
</feature>
<dbReference type="InterPro" id="IPR001781">
    <property type="entry name" value="Znf_LIM"/>
</dbReference>
<dbReference type="Pfam" id="PF00412">
    <property type="entry name" value="LIM"/>
    <property type="match status" value="1"/>
</dbReference>
<feature type="compositionally biased region" description="Basic and acidic residues" evidence="9">
    <location>
        <begin position="136"/>
        <end position="146"/>
    </location>
</feature>
<accession>A0AAD7L6E7</accession>
<keyword evidence="4 8" id="KW-0862">Zinc</keyword>
<keyword evidence="7" id="KW-0206">Cytoskeleton</keyword>
<dbReference type="EMBL" id="JARAOO010000010">
    <property type="protein sequence ID" value="KAJ7952342.1"/>
    <property type="molecule type" value="Genomic_DNA"/>
</dbReference>
<dbReference type="KEGG" id="qsa:O6P43_024205"/>
<evidence type="ECO:0000313" key="11">
    <source>
        <dbReference type="EMBL" id="KAJ7952342.1"/>
    </source>
</evidence>
<dbReference type="SUPFAM" id="SSF57716">
    <property type="entry name" value="Glucocorticoid receptor-like (DNA-binding domain)"/>
    <property type="match status" value="2"/>
</dbReference>
<evidence type="ECO:0000256" key="1">
    <source>
        <dbReference type="ARBA" id="ARBA00004245"/>
    </source>
</evidence>
<sequence length="183" mass="20832">MSWDTSVSSLSSYFWLHIQYSFTSICKFTPFSIICSLRPLANFPPCSLGLKKKCSVCTKTAYPLEKVTVEGEFYHKSCFRCSHGGCFLTTSSYAALDGILYCKHHFAQLFKDKGSYNHLIQTASMKKNGIQLPEQQKTETESDPEPRTIGCDPHTRAIIVRGFTKQIFFFVAFSDTFLRNPYL</sequence>
<keyword evidence="12" id="KW-1185">Reference proteome</keyword>
<name>A0AAD7L6E7_QUISA</name>
<evidence type="ECO:0000256" key="4">
    <source>
        <dbReference type="ARBA" id="ARBA00022833"/>
    </source>
</evidence>
<dbReference type="CDD" id="cd09441">
    <property type="entry name" value="LIM2_SF3"/>
    <property type="match status" value="1"/>
</dbReference>
<dbReference type="SMART" id="SM00132">
    <property type="entry name" value="LIM"/>
    <property type="match status" value="1"/>
</dbReference>
<evidence type="ECO:0000256" key="8">
    <source>
        <dbReference type="PROSITE-ProRule" id="PRU00125"/>
    </source>
</evidence>
<dbReference type="PANTHER" id="PTHR24206">
    <property type="entry name" value="OS06G0237300 PROTEIN"/>
    <property type="match status" value="1"/>
</dbReference>
<keyword evidence="3 8" id="KW-0479">Metal-binding</keyword>
<dbReference type="GO" id="GO:0005856">
    <property type="term" value="C:cytoskeleton"/>
    <property type="evidence" value="ECO:0007669"/>
    <property type="project" value="UniProtKB-SubCell"/>
</dbReference>